<dbReference type="OrthoDB" id="9801773at2"/>
<proteinExistence type="inferred from homology"/>
<dbReference type="Pfam" id="PF01370">
    <property type="entry name" value="Epimerase"/>
    <property type="match status" value="1"/>
</dbReference>
<keyword evidence="5" id="KW-1185">Reference proteome</keyword>
<dbReference type="PANTHER" id="PTHR11092:SF0">
    <property type="entry name" value="EPIMERASE FAMILY PROTEIN SDR39U1"/>
    <property type="match status" value="1"/>
</dbReference>
<name>A0A150FBK4_9BACI</name>
<dbReference type="EMBL" id="LSBA01000004">
    <property type="protein sequence ID" value="KXZ22766.1"/>
    <property type="molecule type" value="Genomic_DNA"/>
</dbReference>
<dbReference type="AlphaFoldDB" id="A0A150FBK4"/>
<dbReference type="SUPFAM" id="SSF51735">
    <property type="entry name" value="NAD(P)-binding Rossmann-fold domains"/>
    <property type="match status" value="1"/>
</dbReference>
<dbReference type="InterPro" id="IPR001509">
    <property type="entry name" value="Epimerase_deHydtase"/>
</dbReference>
<dbReference type="NCBIfam" id="TIGR01777">
    <property type="entry name" value="yfcH"/>
    <property type="match status" value="1"/>
</dbReference>
<evidence type="ECO:0000313" key="5">
    <source>
        <dbReference type="Proteomes" id="UP000075430"/>
    </source>
</evidence>
<dbReference type="InterPro" id="IPR010099">
    <property type="entry name" value="SDR39U1"/>
</dbReference>
<evidence type="ECO:0000259" key="3">
    <source>
        <dbReference type="Pfam" id="PF08338"/>
    </source>
</evidence>
<dbReference type="Pfam" id="PF08338">
    <property type="entry name" value="DUF1731"/>
    <property type="match status" value="1"/>
</dbReference>
<accession>A0A150FBK4</accession>
<dbReference type="InterPro" id="IPR036291">
    <property type="entry name" value="NAD(P)-bd_dom_sf"/>
</dbReference>
<dbReference type="Gene3D" id="3.40.50.720">
    <property type="entry name" value="NAD(P)-binding Rossmann-like Domain"/>
    <property type="match status" value="1"/>
</dbReference>
<dbReference type="STRING" id="1793963.AXI58_08360"/>
<dbReference type="CDD" id="cd05242">
    <property type="entry name" value="SDR_a8"/>
    <property type="match status" value="1"/>
</dbReference>
<dbReference type="RefSeq" id="WP_061520355.1">
    <property type="nucleotide sequence ID" value="NZ_JARLZY010000002.1"/>
</dbReference>
<protein>
    <submittedName>
        <fullName evidence="4">Epimerase</fullName>
    </submittedName>
</protein>
<evidence type="ECO:0000256" key="1">
    <source>
        <dbReference type="ARBA" id="ARBA00009353"/>
    </source>
</evidence>
<dbReference type="PANTHER" id="PTHR11092">
    <property type="entry name" value="SUGAR NUCLEOTIDE EPIMERASE RELATED"/>
    <property type="match status" value="1"/>
</dbReference>
<comment type="similarity">
    <text evidence="1">Belongs to the NAD(P)-dependent epimerase/dehydratase family. SDR39U1 subfamily.</text>
</comment>
<dbReference type="Proteomes" id="UP000075430">
    <property type="component" value="Unassembled WGS sequence"/>
</dbReference>
<evidence type="ECO:0000259" key="2">
    <source>
        <dbReference type="Pfam" id="PF01370"/>
    </source>
</evidence>
<gene>
    <name evidence="4" type="ORF">AXI58_08360</name>
</gene>
<dbReference type="InterPro" id="IPR013549">
    <property type="entry name" value="DUF1731"/>
</dbReference>
<feature type="domain" description="DUF1731" evidence="3">
    <location>
        <begin position="251"/>
        <end position="297"/>
    </location>
</feature>
<reference evidence="5" key="1">
    <citation type="submission" date="2016-02" db="EMBL/GenBank/DDBJ databases">
        <authorList>
            <person name="Dunlap C."/>
        </authorList>
    </citation>
    <scope>NUCLEOTIDE SEQUENCE [LARGE SCALE GENOMIC DNA]</scope>
    <source>
        <strain evidence="5">NRRL B-41092</strain>
    </source>
</reference>
<organism evidence="4 5">
    <name type="scientific">Bacillus nakamurai</name>
    <dbReference type="NCBI Taxonomy" id="1793963"/>
    <lineage>
        <taxon>Bacteria</taxon>
        <taxon>Bacillati</taxon>
        <taxon>Bacillota</taxon>
        <taxon>Bacilli</taxon>
        <taxon>Bacillales</taxon>
        <taxon>Bacillaceae</taxon>
        <taxon>Bacillus</taxon>
    </lineage>
</organism>
<feature type="domain" description="NAD-dependent epimerase/dehydratase" evidence="2">
    <location>
        <begin position="3"/>
        <end position="215"/>
    </location>
</feature>
<evidence type="ECO:0000313" key="4">
    <source>
        <dbReference type="EMBL" id="KXZ22766.1"/>
    </source>
</evidence>
<sequence length="308" mass="34718">MNIAMTGGTGFLGRHLTDVFTRSKGHHVFILSRKQKETEQKNVTYIQWLAENAAPERELSPIDIWVNLAGKSIFDRWTDSTKEQIISSRVEATREVRRLIQHQPEKPHTLIQASAAGIYGTSRDKTFTEQSPASNEDFLSHTAHMWEREGQKIEALGIRTVYARFGVMLGEKGALPLMVLPYKFFAGGTIGSGRQWLSWIHVEDAAELISYAAEHDEICGPMNVTSPNPVEMKQFGQTIASVLHRPHWIPVPEFFLTKALGDMSLLIVKGQRALPKQAMTAGFRFMYAELDFVLKELLLHKNGNKSQS</sequence>
<comment type="caution">
    <text evidence="4">The sequence shown here is derived from an EMBL/GenBank/DDBJ whole genome shotgun (WGS) entry which is preliminary data.</text>
</comment>